<reference evidence="1 2" key="1">
    <citation type="journal article" date="2012" name="PLoS Pathog.">
        <title>Comparative pathogenomics reveals horizontally acquired novel virulence genes in fungi infecting cereal hosts.</title>
        <authorList>
            <person name="Gardiner D.M."/>
            <person name="McDonald M.C."/>
            <person name="Covarelli L."/>
            <person name="Solomon P.S."/>
            <person name="Rusu A.G."/>
            <person name="Marshall M."/>
            <person name="Kazan K."/>
            <person name="Chakraborty S."/>
            <person name="McDonald B.A."/>
            <person name="Manners J.M."/>
        </authorList>
    </citation>
    <scope>NUCLEOTIDE SEQUENCE [LARGE SCALE GENOMIC DNA]</scope>
    <source>
        <strain evidence="1 2">CS3096</strain>
    </source>
</reference>
<dbReference type="AlphaFoldDB" id="K3V9V4"/>
<comment type="caution">
    <text evidence="1">The sequence shown here is derived from an EMBL/GenBank/DDBJ whole genome shotgun (WGS) entry which is preliminary data.</text>
</comment>
<keyword evidence="2" id="KW-1185">Reference proteome</keyword>
<evidence type="ECO:0000313" key="1">
    <source>
        <dbReference type="EMBL" id="EKJ70219.1"/>
    </source>
</evidence>
<dbReference type="OrthoDB" id="5071731at2759"/>
<gene>
    <name evidence="1" type="ORF">FPSE_09593</name>
</gene>
<dbReference type="RefSeq" id="XP_009260985.1">
    <property type="nucleotide sequence ID" value="XM_009262710.1"/>
</dbReference>
<dbReference type="HOGENOM" id="CLU_850044_0_0_1"/>
<name>K3V9V4_FUSPC</name>
<proteinExistence type="predicted"/>
<dbReference type="EMBL" id="AFNW01000312">
    <property type="protein sequence ID" value="EKJ70219.1"/>
    <property type="molecule type" value="Genomic_DNA"/>
</dbReference>
<organism evidence="1 2">
    <name type="scientific">Fusarium pseudograminearum (strain CS3096)</name>
    <name type="common">Wheat and barley crown-rot fungus</name>
    <dbReference type="NCBI Taxonomy" id="1028729"/>
    <lineage>
        <taxon>Eukaryota</taxon>
        <taxon>Fungi</taxon>
        <taxon>Dikarya</taxon>
        <taxon>Ascomycota</taxon>
        <taxon>Pezizomycotina</taxon>
        <taxon>Sordariomycetes</taxon>
        <taxon>Hypocreomycetidae</taxon>
        <taxon>Hypocreales</taxon>
        <taxon>Nectriaceae</taxon>
        <taxon>Fusarium</taxon>
    </lineage>
</organism>
<accession>K3V9V4</accession>
<dbReference type="GeneID" id="20368210"/>
<dbReference type="KEGG" id="fpu:FPSE_09593"/>
<sequence length="327" mass="37337">MTSEAYDRWLKDAEPWAVEDDWNPEEYLKWVTRLNEAKANLDDKFAEVDAWLLGQSFQMSEKHHDAIMKSRPNGDYGNVNNYDISKLFVRPIIAYTFYQRNTFEEIPEKSLVKRVQTHLSALGIPMMDIDVAQMLQYAADGVPVEEAVEKHLRDYVKKIRESADVAKSYDHYGLGYDTCILVSRLQQTRVNGGPVDRSKIAQIFNDINADRVKEGHKPREESMLKNIEAAFSDDDKMELWLKRCAEPMVRNDDGDNHAATALEVLIDAGDLKTLVGWSVTQEREQCSWEATIGPAVKALRRLGRTSAGKDMQKLAEYAKAHQKPVKV</sequence>
<dbReference type="Proteomes" id="UP000007978">
    <property type="component" value="Chromosome 2"/>
</dbReference>
<protein>
    <submittedName>
        <fullName evidence="1">Uncharacterized protein</fullName>
    </submittedName>
</protein>
<evidence type="ECO:0000313" key="2">
    <source>
        <dbReference type="Proteomes" id="UP000007978"/>
    </source>
</evidence>